<proteinExistence type="predicted"/>
<name>A0A4Q2U7B6_9HYPH</name>
<dbReference type="Proteomes" id="UP000290759">
    <property type="component" value="Unassembled WGS sequence"/>
</dbReference>
<dbReference type="OrthoDB" id="8456023at2"/>
<evidence type="ECO:0000313" key="1">
    <source>
        <dbReference type="EMBL" id="RYC31788.1"/>
    </source>
</evidence>
<comment type="caution">
    <text evidence="1">The sequence shown here is derived from an EMBL/GenBank/DDBJ whole genome shotgun (WGS) entry which is preliminary data.</text>
</comment>
<reference evidence="1 2" key="1">
    <citation type="submission" date="2018-12" db="EMBL/GenBank/DDBJ databases">
        <authorList>
            <person name="Grouzdev D.S."/>
            <person name="Krutkina M.S."/>
        </authorList>
    </citation>
    <scope>NUCLEOTIDE SEQUENCE [LARGE SCALE GENOMIC DNA]</scope>
    <source>
        <strain evidence="1 2">RmlP026</strain>
    </source>
</reference>
<evidence type="ECO:0000313" key="2">
    <source>
        <dbReference type="Proteomes" id="UP000290759"/>
    </source>
</evidence>
<dbReference type="EMBL" id="QYBB01000011">
    <property type="protein sequence ID" value="RYC31788.1"/>
    <property type="molecule type" value="Genomic_DNA"/>
</dbReference>
<accession>A0A4Q2U7B6</accession>
<reference evidence="1 2" key="2">
    <citation type="submission" date="2019-02" db="EMBL/GenBank/DDBJ databases">
        <title>'Lichenibacterium ramalinii' gen. nov. sp. nov., 'Lichenibacterium minor' gen. nov. sp. nov.</title>
        <authorList>
            <person name="Pankratov T."/>
        </authorList>
    </citation>
    <scope>NUCLEOTIDE SEQUENCE [LARGE SCALE GENOMIC DNA]</scope>
    <source>
        <strain evidence="1 2">RmlP026</strain>
    </source>
</reference>
<gene>
    <name evidence="1" type="ORF">D3273_11685</name>
</gene>
<organism evidence="1 2">
    <name type="scientific">Lichenibacterium minor</name>
    <dbReference type="NCBI Taxonomy" id="2316528"/>
    <lineage>
        <taxon>Bacteria</taxon>
        <taxon>Pseudomonadati</taxon>
        <taxon>Pseudomonadota</taxon>
        <taxon>Alphaproteobacteria</taxon>
        <taxon>Hyphomicrobiales</taxon>
        <taxon>Lichenihabitantaceae</taxon>
        <taxon>Lichenibacterium</taxon>
    </lineage>
</organism>
<dbReference type="AlphaFoldDB" id="A0A4Q2U7B6"/>
<protein>
    <submittedName>
        <fullName evidence="1">Uncharacterized protein</fullName>
    </submittedName>
</protein>
<sequence>MPVSPSQVPPPPSGRPSDKQICHYISEMCLELSHLARRPNFRTISYLLDMARLESEKMGKELPG</sequence>
<dbReference type="RefSeq" id="WP_129226695.1">
    <property type="nucleotide sequence ID" value="NZ_QYBB01000011.1"/>
</dbReference>
<keyword evidence="2" id="KW-1185">Reference proteome</keyword>